<gene>
    <name evidence="1" type="ORF">Scep_000410</name>
</gene>
<dbReference type="Proteomes" id="UP001419268">
    <property type="component" value="Unassembled WGS sequence"/>
</dbReference>
<name>A0AAP0Q450_9MAGN</name>
<keyword evidence="2" id="KW-1185">Reference proteome</keyword>
<evidence type="ECO:0000313" key="2">
    <source>
        <dbReference type="Proteomes" id="UP001419268"/>
    </source>
</evidence>
<dbReference type="AlphaFoldDB" id="A0AAP0Q450"/>
<evidence type="ECO:0000313" key="1">
    <source>
        <dbReference type="EMBL" id="KAK9165219.1"/>
    </source>
</evidence>
<comment type="caution">
    <text evidence="1">The sequence shown here is derived from an EMBL/GenBank/DDBJ whole genome shotgun (WGS) entry which is preliminary data.</text>
</comment>
<sequence length="54" mass="5899">MVKASETLGAAPALSALFRTSMGLAFHHSPVCHHHNNIEFKSSDESFRRSSTAK</sequence>
<proteinExistence type="predicted"/>
<accession>A0AAP0Q450</accession>
<organism evidence="1 2">
    <name type="scientific">Stephania cephalantha</name>
    <dbReference type="NCBI Taxonomy" id="152367"/>
    <lineage>
        <taxon>Eukaryota</taxon>
        <taxon>Viridiplantae</taxon>
        <taxon>Streptophyta</taxon>
        <taxon>Embryophyta</taxon>
        <taxon>Tracheophyta</taxon>
        <taxon>Spermatophyta</taxon>
        <taxon>Magnoliopsida</taxon>
        <taxon>Ranunculales</taxon>
        <taxon>Menispermaceae</taxon>
        <taxon>Menispermoideae</taxon>
        <taxon>Cissampelideae</taxon>
        <taxon>Stephania</taxon>
    </lineage>
</organism>
<reference evidence="1 2" key="1">
    <citation type="submission" date="2024-01" db="EMBL/GenBank/DDBJ databases">
        <title>Genome assemblies of Stephania.</title>
        <authorList>
            <person name="Yang L."/>
        </authorList>
    </citation>
    <scope>NUCLEOTIDE SEQUENCE [LARGE SCALE GENOMIC DNA]</scope>
    <source>
        <strain evidence="1">JXDWG</strain>
        <tissue evidence="1">Leaf</tissue>
    </source>
</reference>
<protein>
    <submittedName>
        <fullName evidence="1">Uncharacterized protein</fullName>
    </submittedName>
</protein>
<dbReference type="EMBL" id="JBBNAG010000001">
    <property type="protein sequence ID" value="KAK9165219.1"/>
    <property type="molecule type" value="Genomic_DNA"/>
</dbReference>